<dbReference type="EMBL" id="CP045272">
    <property type="protein sequence ID" value="QJX76375.1"/>
    <property type="molecule type" value="Genomic_DNA"/>
</dbReference>
<dbReference type="InterPro" id="IPR050383">
    <property type="entry name" value="GlyoxalaseI/FosfomycinResist"/>
</dbReference>
<dbReference type="Proteomes" id="UP000501076">
    <property type="component" value="Chromosome"/>
</dbReference>
<sequence length="126" mass="14369">MIKKLDHFVLTVKDVEKTIHFYTVILGMQKETFGEGRIALRFGEQKINLHQAGHEFEPKAKHPLPGSADLCFITEEKIESIINHLQKHNVETEEGPVKRTGAVGPIVSVYIRDPDYNLIELSNYLD</sequence>
<dbReference type="InterPro" id="IPR004360">
    <property type="entry name" value="Glyas_Fos-R_dOase_dom"/>
</dbReference>
<dbReference type="PROSITE" id="PS51819">
    <property type="entry name" value="VOC"/>
    <property type="match status" value="1"/>
</dbReference>
<accession>A0A6M6DYI4</accession>
<evidence type="ECO:0000259" key="1">
    <source>
        <dbReference type="PROSITE" id="PS51819"/>
    </source>
</evidence>
<dbReference type="PANTHER" id="PTHR21366:SF14">
    <property type="entry name" value="GLYOXALASE DOMAIN-CONTAINING PROTEIN 5"/>
    <property type="match status" value="1"/>
</dbReference>
<name>A0A6M6DYI4_PRIMG</name>
<dbReference type="Gene3D" id="3.10.180.10">
    <property type="entry name" value="2,3-Dihydroxybiphenyl 1,2-Dioxygenase, domain 1"/>
    <property type="match status" value="1"/>
</dbReference>
<reference evidence="2 3" key="1">
    <citation type="submission" date="2019-10" db="EMBL/GenBank/DDBJ databases">
        <title>Complete genome sequences for adaption low water activity.</title>
        <authorList>
            <person name="Zhao L."/>
            <person name="Zhong J."/>
        </authorList>
    </citation>
    <scope>NUCLEOTIDE SEQUENCE [LARGE SCALE GENOMIC DNA]</scope>
    <source>
        <strain evidence="2 3">FDU301</strain>
    </source>
</reference>
<evidence type="ECO:0000313" key="2">
    <source>
        <dbReference type="EMBL" id="QJX76375.1"/>
    </source>
</evidence>
<evidence type="ECO:0000313" key="3">
    <source>
        <dbReference type="Proteomes" id="UP000501076"/>
    </source>
</evidence>
<organism evidence="2 3">
    <name type="scientific">Priestia megaterium</name>
    <name type="common">Bacillus megaterium</name>
    <dbReference type="NCBI Taxonomy" id="1404"/>
    <lineage>
        <taxon>Bacteria</taxon>
        <taxon>Bacillati</taxon>
        <taxon>Bacillota</taxon>
        <taxon>Bacilli</taxon>
        <taxon>Bacillales</taxon>
        <taxon>Bacillaceae</taxon>
        <taxon>Priestia</taxon>
    </lineage>
</organism>
<dbReference type="AlphaFoldDB" id="A0A6M6DYI4"/>
<dbReference type="SUPFAM" id="SSF54593">
    <property type="entry name" value="Glyoxalase/Bleomycin resistance protein/Dihydroxybiphenyl dioxygenase"/>
    <property type="match status" value="1"/>
</dbReference>
<feature type="domain" description="VOC" evidence="1">
    <location>
        <begin position="4"/>
        <end position="124"/>
    </location>
</feature>
<dbReference type="PANTHER" id="PTHR21366">
    <property type="entry name" value="GLYOXALASE FAMILY PROTEIN"/>
    <property type="match status" value="1"/>
</dbReference>
<proteinExistence type="predicted"/>
<protein>
    <submittedName>
        <fullName evidence="2">VOC family protein</fullName>
    </submittedName>
</protein>
<gene>
    <name evidence="2" type="ORF">FDZ14_09310</name>
</gene>
<dbReference type="InterPro" id="IPR037523">
    <property type="entry name" value="VOC_core"/>
</dbReference>
<dbReference type="Pfam" id="PF00903">
    <property type="entry name" value="Glyoxalase"/>
    <property type="match status" value="1"/>
</dbReference>
<dbReference type="RefSeq" id="WP_095378997.1">
    <property type="nucleotide sequence ID" value="NZ_CP045272.1"/>
</dbReference>
<dbReference type="CDD" id="cd07253">
    <property type="entry name" value="GLOD5"/>
    <property type="match status" value="1"/>
</dbReference>
<dbReference type="InterPro" id="IPR029068">
    <property type="entry name" value="Glyas_Bleomycin-R_OHBP_Dase"/>
</dbReference>